<dbReference type="Gene3D" id="3.40.50.300">
    <property type="entry name" value="P-loop containing nucleotide triphosphate hydrolases"/>
    <property type="match status" value="1"/>
</dbReference>
<evidence type="ECO:0000256" key="4">
    <source>
        <dbReference type="ARBA" id="ARBA00022475"/>
    </source>
</evidence>
<dbReference type="EMBL" id="JAJEQN010000028">
    <property type="protein sequence ID" value="MCC2222146.1"/>
    <property type="molecule type" value="Genomic_DNA"/>
</dbReference>
<dbReference type="NCBIfam" id="TIGR01727">
    <property type="entry name" value="oligo_HPY"/>
    <property type="match status" value="1"/>
</dbReference>
<dbReference type="PANTHER" id="PTHR43297:SF2">
    <property type="entry name" value="DIPEPTIDE TRANSPORT ATP-BINDING PROTEIN DPPD"/>
    <property type="match status" value="1"/>
</dbReference>
<dbReference type="InterPro" id="IPR050388">
    <property type="entry name" value="ABC_Ni/Peptide_Import"/>
</dbReference>
<dbReference type="PROSITE" id="PS00211">
    <property type="entry name" value="ABC_TRANSPORTER_1"/>
    <property type="match status" value="1"/>
</dbReference>
<sequence>MEKEKILEVKDLKVSFQTFQGSVQAVRGVSWHLNKKETIAIVGESGCGKTVTIQTVIGLNPKKNGSIKGGEVLFNKENLLDLTPKQMRKLQGNQLSIIFQDPFTFLNPTMTVGEQIMEPYMQHYKVSREEARKKAVEILKMISLPSPEENMKRYPHQLSGGMRQRIMIAMALICNPKVLFADEPTTALDVTIQAQIIELMNDLKDKIDTSIVLITHDMGVVANMADRIYVMYAGQIVEHGDCDTIFHHPKHPYTWGLLSSVPRLDKRVSEDLYSIPGTPPDLLAPPVGCAFAARCKYAMNICRTSQPPCIDFSEPDHYAYCWLNHPACIKKNGAPKSPVEAQNIKEEE</sequence>
<keyword evidence="4" id="KW-1003">Cell membrane</keyword>
<gene>
    <name evidence="9" type="ORF">LKD48_10940</name>
</gene>
<dbReference type="CDD" id="cd03257">
    <property type="entry name" value="ABC_NikE_OppD_transporters"/>
    <property type="match status" value="1"/>
</dbReference>
<dbReference type="PROSITE" id="PS50893">
    <property type="entry name" value="ABC_TRANSPORTER_2"/>
    <property type="match status" value="1"/>
</dbReference>
<dbReference type="Pfam" id="PF00005">
    <property type="entry name" value="ABC_tran"/>
    <property type="match status" value="1"/>
</dbReference>
<dbReference type="Proteomes" id="UP001198200">
    <property type="component" value="Unassembled WGS sequence"/>
</dbReference>
<accession>A0AAE3JCQ1</accession>
<keyword evidence="3" id="KW-0813">Transport</keyword>
<evidence type="ECO:0000256" key="6">
    <source>
        <dbReference type="ARBA" id="ARBA00022840"/>
    </source>
</evidence>
<evidence type="ECO:0000313" key="10">
    <source>
        <dbReference type="Proteomes" id="UP001198200"/>
    </source>
</evidence>
<evidence type="ECO:0000256" key="5">
    <source>
        <dbReference type="ARBA" id="ARBA00022741"/>
    </source>
</evidence>
<dbReference type="InterPro" id="IPR003439">
    <property type="entry name" value="ABC_transporter-like_ATP-bd"/>
</dbReference>
<dbReference type="RefSeq" id="WP_308732043.1">
    <property type="nucleotide sequence ID" value="NZ_JAJEQN010000028.1"/>
</dbReference>
<proteinExistence type="inferred from homology"/>
<protein>
    <submittedName>
        <fullName evidence="9">ABC transporter ATP-binding protein</fullName>
    </submittedName>
</protein>
<dbReference type="InterPro" id="IPR013563">
    <property type="entry name" value="Oligopep_ABC_C"/>
</dbReference>
<dbReference type="SUPFAM" id="SSF52540">
    <property type="entry name" value="P-loop containing nucleoside triphosphate hydrolases"/>
    <property type="match status" value="1"/>
</dbReference>
<evidence type="ECO:0000259" key="8">
    <source>
        <dbReference type="PROSITE" id="PS50893"/>
    </source>
</evidence>
<dbReference type="InterPro" id="IPR017871">
    <property type="entry name" value="ABC_transporter-like_CS"/>
</dbReference>
<evidence type="ECO:0000256" key="3">
    <source>
        <dbReference type="ARBA" id="ARBA00022448"/>
    </source>
</evidence>
<keyword evidence="10" id="KW-1185">Reference proteome</keyword>
<comment type="subcellular location">
    <subcellularLocation>
        <location evidence="1">Cell membrane</location>
        <topology evidence="1">Peripheral membrane protein</topology>
    </subcellularLocation>
</comment>
<dbReference type="InterPro" id="IPR027417">
    <property type="entry name" value="P-loop_NTPase"/>
</dbReference>
<dbReference type="FunFam" id="3.40.50.300:FF:000016">
    <property type="entry name" value="Oligopeptide ABC transporter ATP-binding component"/>
    <property type="match status" value="1"/>
</dbReference>
<feature type="domain" description="ABC transporter" evidence="8">
    <location>
        <begin position="7"/>
        <end position="258"/>
    </location>
</feature>
<evidence type="ECO:0000256" key="7">
    <source>
        <dbReference type="ARBA" id="ARBA00023136"/>
    </source>
</evidence>
<reference evidence="9 10" key="1">
    <citation type="submission" date="2021-10" db="EMBL/GenBank/DDBJ databases">
        <title>Anaerobic single-cell dispensing facilitates the cultivation of human gut bacteria.</title>
        <authorList>
            <person name="Afrizal A."/>
        </authorList>
    </citation>
    <scope>NUCLEOTIDE SEQUENCE [LARGE SCALE GENOMIC DNA]</scope>
    <source>
        <strain evidence="9 10">CLA-AA-H224</strain>
    </source>
</reference>
<dbReference type="AlphaFoldDB" id="A0AAE3JCQ1"/>
<dbReference type="GO" id="GO:0016887">
    <property type="term" value="F:ATP hydrolysis activity"/>
    <property type="evidence" value="ECO:0007669"/>
    <property type="project" value="InterPro"/>
</dbReference>
<keyword evidence="7" id="KW-0472">Membrane</keyword>
<dbReference type="InterPro" id="IPR003593">
    <property type="entry name" value="AAA+_ATPase"/>
</dbReference>
<keyword evidence="5" id="KW-0547">Nucleotide-binding</keyword>
<comment type="caution">
    <text evidence="9">The sequence shown here is derived from an EMBL/GenBank/DDBJ whole genome shotgun (WGS) entry which is preliminary data.</text>
</comment>
<keyword evidence="6 9" id="KW-0067">ATP-binding</keyword>
<dbReference type="GO" id="GO:0015833">
    <property type="term" value="P:peptide transport"/>
    <property type="evidence" value="ECO:0007669"/>
    <property type="project" value="InterPro"/>
</dbReference>
<evidence type="ECO:0000256" key="2">
    <source>
        <dbReference type="ARBA" id="ARBA00005417"/>
    </source>
</evidence>
<name>A0AAE3JCQ1_9FIRM</name>
<evidence type="ECO:0000256" key="1">
    <source>
        <dbReference type="ARBA" id="ARBA00004202"/>
    </source>
</evidence>
<dbReference type="GO" id="GO:0005886">
    <property type="term" value="C:plasma membrane"/>
    <property type="evidence" value="ECO:0007669"/>
    <property type="project" value="UniProtKB-SubCell"/>
</dbReference>
<dbReference type="PANTHER" id="PTHR43297">
    <property type="entry name" value="OLIGOPEPTIDE TRANSPORT ATP-BINDING PROTEIN APPD"/>
    <property type="match status" value="1"/>
</dbReference>
<evidence type="ECO:0000313" key="9">
    <source>
        <dbReference type="EMBL" id="MCC2222146.1"/>
    </source>
</evidence>
<dbReference type="SMART" id="SM00382">
    <property type="entry name" value="AAA"/>
    <property type="match status" value="1"/>
</dbReference>
<dbReference type="Pfam" id="PF08352">
    <property type="entry name" value="oligo_HPY"/>
    <property type="match status" value="1"/>
</dbReference>
<dbReference type="GO" id="GO:0005524">
    <property type="term" value="F:ATP binding"/>
    <property type="evidence" value="ECO:0007669"/>
    <property type="project" value="UniProtKB-KW"/>
</dbReference>
<comment type="similarity">
    <text evidence="2">Belongs to the ABC transporter superfamily.</text>
</comment>
<organism evidence="9 10">
    <name type="scientific">Anthropogastromicrobium aceti</name>
    <dbReference type="NCBI Taxonomy" id="2981768"/>
    <lineage>
        <taxon>Bacteria</taxon>
        <taxon>Bacillati</taxon>
        <taxon>Bacillota</taxon>
        <taxon>Clostridia</taxon>
        <taxon>Lachnospirales</taxon>
        <taxon>Lachnospiraceae</taxon>
        <taxon>Anthropogastromicrobium</taxon>
    </lineage>
</organism>